<feature type="transmembrane region" description="Helical" evidence="8">
    <location>
        <begin position="206"/>
        <end position="224"/>
    </location>
</feature>
<keyword evidence="10" id="KW-1185">Reference proteome</keyword>
<reference evidence="9" key="1">
    <citation type="journal article" date="2014" name="Int. J. Syst. Evol. Microbiol.">
        <title>Complete genome sequence of Corynebacterium casei LMG S-19264T (=DSM 44701T), isolated from a smear-ripened cheese.</title>
        <authorList>
            <consortium name="US DOE Joint Genome Institute (JGI-PGF)"/>
            <person name="Walter F."/>
            <person name="Albersmeier A."/>
            <person name="Kalinowski J."/>
            <person name="Ruckert C."/>
        </authorList>
    </citation>
    <scope>NUCLEOTIDE SEQUENCE</scope>
    <source>
        <strain evidence="9">KCTC 22169</strain>
    </source>
</reference>
<dbReference type="AlphaFoldDB" id="A0A918KJT2"/>
<dbReference type="Pfam" id="PF01925">
    <property type="entry name" value="TauE"/>
    <property type="match status" value="1"/>
</dbReference>
<feature type="transmembrane region" description="Helical" evidence="8">
    <location>
        <begin position="106"/>
        <end position="126"/>
    </location>
</feature>
<evidence type="ECO:0000313" key="10">
    <source>
        <dbReference type="Proteomes" id="UP000626148"/>
    </source>
</evidence>
<dbReference type="Proteomes" id="UP000626148">
    <property type="component" value="Unassembled WGS sequence"/>
</dbReference>
<feature type="transmembrane region" description="Helical" evidence="8">
    <location>
        <begin position="77"/>
        <end position="99"/>
    </location>
</feature>
<keyword evidence="3" id="KW-0813">Transport</keyword>
<dbReference type="EMBL" id="BMXR01000010">
    <property type="protein sequence ID" value="GGX66566.1"/>
    <property type="molecule type" value="Genomic_DNA"/>
</dbReference>
<reference evidence="9" key="2">
    <citation type="submission" date="2020-09" db="EMBL/GenBank/DDBJ databases">
        <authorList>
            <person name="Sun Q."/>
            <person name="Kim S."/>
        </authorList>
    </citation>
    <scope>NUCLEOTIDE SEQUENCE</scope>
    <source>
        <strain evidence="9">KCTC 22169</strain>
    </source>
</reference>
<evidence type="ECO:0000256" key="5">
    <source>
        <dbReference type="ARBA" id="ARBA00022692"/>
    </source>
</evidence>
<name>A0A918KJT2_9GAMM</name>
<keyword evidence="4 8" id="KW-1003">Cell membrane</keyword>
<feature type="transmembrane region" description="Helical" evidence="8">
    <location>
        <begin position="181"/>
        <end position="200"/>
    </location>
</feature>
<comment type="caution">
    <text evidence="9">The sequence shown here is derived from an EMBL/GenBank/DDBJ whole genome shotgun (WGS) entry which is preliminary data.</text>
</comment>
<evidence type="ECO:0000256" key="4">
    <source>
        <dbReference type="ARBA" id="ARBA00022475"/>
    </source>
</evidence>
<keyword evidence="6 8" id="KW-1133">Transmembrane helix</keyword>
<dbReference type="PANTHER" id="PTHR30269:SF0">
    <property type="entry name" value="MEMBRANE TRANSPORTER PROTEIN YFCA-RELATED"/>
    <property type="match status" value="1"/>
</dbReference>
<dbReference type="GO" id="GO:0005886">
    <property type="term" value="C:plasma membrane"/>
    <property type="evidence" value="ECO:0007669"/>
    <property type="project" value="UniProtKB-SubCell"/>
</dbReference>
<feature type="transmembrane region" description="Helical" evidence="8">
    <location>
        <begin position="141"/>
        <end position="169"/>
    </location>
</feature>
<feature type="transmembrane region" description="Helical" evidence="8">
    <location>
        <begin position="236"/>
        <end position="252"/>
    </location>
</feature>
<comment type="similarity">
    <text evidence="2 8">Belongs to the 4-toluene sulfonate uptake permease (TSUP) (TC 2.A.102) family.</text>
</comment>
<evidence type="ECO:0000256" key="6">
    <source>
        <dbReference type="ARBA" id="ARBA00022989"/>
    </source>
</evidence>
<evidence type="ECO:0000256" key="7">
    <source>
        <dbReference type="ARBA" id="ARBA00023136"/>
    </source>
</evidence>
<comment type="subcellular location">
    <subcellularLocation>
        <location evidence="1 8">Cell membrane</location>
        <topology evidence="1 8">Multi-pass membrane protein</topology>
    </subcellularLocation>
</comment>
<protein>
    <recommendedName>
        <fullName evidence="8">Probable membrane transporter protein</fullName>
    </recommendedName>
</protein>
<keyword evidence="5 8" id="KW-0812">Transmembrane</keyword>
<dbReference type="PANTHER" id="PTHR30269">
    <property type="entry name" value="TRANSMEMBRANE PROTEIN YFCA"/>
    <property type="match status" value="1"/>
</dbReference>
<dbReference type="InterPro" id="IPR052017">
    <property type="entry name" value="TSUP"/>
</dbReference>
<evidence type="ECO:0000256" key="8">
    <source>
        <dbReference type="RuleBase" id="RU363041"/>
    </source>
</evidence>
<evidence type="ECO:0000256" key="3">
    <source>
        <dbReference type="ARBA" id="ARBA00022448"/>
    </source>
</evidence>
<gene>
    <name evidence="9" type="ORF">GCM10007392_37860</name>
</gene>
<proteinExistence type="inferred from homology"/>
<dbReference type="RefSeq" id="WP_189611656.1">
    <property type="nucleotide sequence ID" value="NZ_BMXR01000010.1"/>
</dbReference>
<evidence type="ECO:0000256" key="2">
    <source>
        <dbReference type="ARBA" id="ARBA00009142"/>
    </source>
</evidence>
<organism evidence="9 10">
    <name type="scientific">Saccharospirillum salsuginis</name>
    <dbReference type="NCBI Taxonomy" id="418750"/>
    <lineage>
        <taxon>Bacteria</taxon>
        <taxon>Pseudomonadati</taxon>
        <taxon>Pseudomonadota</taxon>
        <taxon>Gammaproteobacteria</taxon>
        <taxon>Oceanospirillales</taxon>
        <taxon>Saccharospirillaceae</taxon>
        <taxon>Saccharospirillum</taxon>
    </lineage>
</organism>
<accession>A0A918KJT2</accession>
<keyword evidence="7 8" id="KW-0472">Membrane</keyword>
<sequence>MYELTPLFISLLLSTGLVAGVINVLAGGGSNLTLPALMVMGLPADVANGTNRVGVMLQTLVGLRGFDQGGKLDRSDMWAILVPTLLGGLVGSVIASYLPTTLLKPTLLLTMITLSVIMIVKPAMVIPGPDETAYRLKDRPWAWFGLFGTGIYGGFVQAGVGFLLIASLAGGLRYDLIRANGLKLLCTAFFTIAALAVFIWRGQVAWVPGLVLGVGTMIGARLGVKLALNVSQQAMKWFLLLMTLAASAAAIWL</sequence>
<dbReference type="InterPro" id="IPR002781">
    <property type="entry name" value="TM_pro_TauE-like"/>
</dbReference>
<evidence type="ECO:0000313" key="9">
    <source>
        <dbReference type="EMBL" id="GGX66566.1"/>
    </source>
</evidence>
<evidence type="ECO:0000256" key="1">
    <source>
        <dbReference type="ARBA" id="ARBA00004651"/>
    </source>
</evidence>